<dbReference type="Gene3D" id="3.40.50.410">
    <property type="entry name" value="von Willebrand factor, type A domain"/>
    <property type="match status" value="1"/>
</dbReference>
<name>A0A286HKS3_9HYPH</name>
<dbReference type="PROSITE" id="PS50234">
    <property type="entry name" value="VWFA"/>
    <property type="match status" value="1"/>
</dbReference>
<organism evidence="2 3">
    <name type="scientific">Hoeflea halophila</name>
    <dbReference type="NCBI Taxonomy" id="714899"/>
    <lineage>
        <taxon>Bacteria</taxon>
        <taxon>Pseudomonadati</taxon>
        <taxon>Pseudomonadota</taxon>
        <taxon>Alphaproteobacteria</taxon>
        <taxon>Hyphomicrobiales</taxon>
        <taxon>Rhizobiaceae</taxon>
        <taxon>Hoeflea</taxon>
    </lineage>
</organism>
<sequence length="451" mass="48588">MLRTFATNRSGNFGMIAALLSIPLFGAAALAVDYINASGHRSNIQNAVDAAVLAAASSGKSTEGDLRAVAEKVLLANVDSDLREGLDITGFAVNADGKVTMSVSGKLSGTFARIFKVNVLEVAVRAQAQRPGGQSVEIALVLDNTYSMVGQKLSDLKNATNALIKTFETEQDLDVKIAVVPFSRYVNVGTQYRNASWLDVDPDSSNTRNVCYKRKPVTGKSGCRTETTTGMNDGVPTTGTREVCTSYAYGPEETVCEDRTTHTRWYGCVGSRNAPLDISDTRPDRRIPGLMNQRCSAPLLTLTDNFTAIRKAVSEMKAQYDTYIPAGIMWGWRVLSPQAPFSEGKTYSKGVRKFMIVMTDGANTLSPSYPHHNGKDGTYADRLMTRACENAKAEGIEIFTVGVDVPNASTREGLVACASQAKNAIAISDSTRLGEVFQNIAGEILSVRLTM</sequence>
<dbReference type="SMART" id="SM00327">
    <property type="entry name" value="VWA"/>
    <property type="match status" value="1"/>
</dbReference>
<accession>A0A286HKS3</accession>
<dbReference type="InterPro" id="IPR002035">
    <property type="entry name" value="VWF_A"/>
</dbReference>
<evidence type="ECO:0000313" key="2">
    <source>
        <dbReference type="EMBL" id="SOE08378.1"/>
    </source>
</evidence>
<dbReference type="Pfam" id="PF00092">
    <property type="entry name" value="VWA"/>
    <property type="match status" value="1"/>
</dbReference>
<evidence type="ECO:0000259" key="1">
    <source>
        <dbReference type="PROSITE" id="PS50234"/>
    </source>
</evidence>
<proteinExistence type="predicted"/>
<dbReference type="EMBL" id="OCPC01000001">
    <property type="protein sequence ID" value="SOE08378.1"/>
    <property type="molecule type" value="Genomic_DNA"/>
</dbReference>
<dbReference type="RefSeq" id="WP_179758897.1">
    <property type="nucleotide sequence ID" value="NZ_OCPC01000001.1"/>
</dbReference>
<dbReference type="Pfam" id="PF13400">
    <property type="entry name" value="Tad"/>
    <property type="match status" value="1"/>
</dbReference>
<gene>
    <name evidence="2" type="ORF">SAMN05877838_0093</name>
</gene>
<evidence type="ECO:0000313" key="3">
    <source>
        <dbReference type="Proteomes" id="UP000219465"/>
    </source>
</evidence>
<protein>
    <submittedName>
        <fullName evidence="2">Flp pilus assembly protein TadG</fullName>
    </submittedName>
</protein>
<dbReference type="Proteomes" id="UP000219465">
    <property type="component" value="Unassembled WGS sequence"/>
</dbReference>
<keyword evidence="3" id="KW-1185">Reference proteome</keyword>
<dbReference type="InterPro" id="IPR028087">
    <property type="entry name" value="Tad_N"/>
</dbReference>
<dbReference type="SUPFAM" id="SSF53300">
    <property type="entry name" value="vWA-like"/>
    <property type="match status" value="1"/>
</dbReference>
<dbReference type="InterPro" id="IPR036465">
    <property type="entry name" value="vWFA_dom_sf"/>
</dbReference>
<reference evidence="3" key="1">
    <citation type="submission" date="2017-08" db="EMBL/GenBank/DDBJ databases">
        <authorList>
            <person name="Varghese N."/>
            <person name="Submissions S."/>
        </authorList>
    </citation>
    <scope>NUCLEOTIDE SEQUENCE [LARGE SCALE GENOMIC DNA]</scope>
    <source>
        <strain evidence="3">KCTC 23107</strain>
    </source>
</reference>
<feature type="domain" description="VWFA" evidence="1">
    <location>
        <begin position="137"/>
        <end position="440"/>
    </location>
</feature>
<dbReference type="AlphaFoldDB" id="A0A286HKS3"/>